<accession>A0A176TGJ2</accession>
<dbReference type="OrthoDB" id="978158at2"/>
<protein>
    <recommendedName>
        <fullName evidence="4">Glycosyl-hydrolase 97 N-terminal domain-containing protein</fullName>
    </recommendedName>
</protein>
<dbReference type="RefSeq" id="WP_068447957.1">
    <property type="nucleotide sequence ID" value="NZ_CANKUV010000002.1"/>
</dbReference>
<dbReference type="EMBL" id="LVWE01000003">
    <property type="protein sequence ID" value="OAD46515.1"/>
    <property type="molecule type" value="Genomic_DNA"/>
</dbReference>
<evidence type="ECO:0008006" key="4">
    <source>
        <dbReference type="Google" id="ProtNLM"/>
    </source>
</evidence>
<name>A0A176TGJ2_9FLAO</name>
<organism evidence="2 3">
    <name type="scientific">Polaribacter atrinae</name>
    <dbReference type="NCBI Taxonomy" id="1333662"/>
    <lineage>
        <taxon>Bacteria</taxon>
        <taxon>Pseudomonadati</taxon>
        <taxon>Bacteroidota</taxon>
        <taxon>Flavobacteriia</taxon>
        <taxon>Flavobacteriales</taxon>
        <taxon>Flavobacteriaceae</taxon>
    </lineage>
</organism>
<comment type="caution">
    <text evidence="2">The sequence shown here is derived from an EMBL/GenBank/DDBJ whole genome shotgun (WGS) entry which is preliminary data.</text>
</comment>
<gene>
    <name evidence="2" type="ORF">LPB303_03040</name>
</gene>
<feature type="signal peptide" evidence="1">
    <location>
        <begin position="1"/>
        <end position="21"/>
    </location>
</feature>
<evidence type="ECO:0000313" key="2">
    <source>
        <dbReference type="EMBL" id="OAD46515.1"/>
    </source>
</evidence>
<reference evidence="2 3" key="1">
    <citation type="submission" date="2016-02" db="EMBL/GenBank/DDBJ databases">
        <title>Draft genome sequence of Polaribacter atrinae KACC17473.</title>
        <authorList>
            <person name="Shin S.-K."/>
            <person name="Yi H."/>
        </authorList>
    </citation>
    <scope>NUCLEOTIDE SEQUENCE [LARGE SCALE GENOMIC DNA]</scope>
    <source>
        <strain evidence="2 3">KACC 17473</strain>
    </source>
</reference>
<dbReference type="Proteomes" id="UP000076923">
    <property type="component" value="Unassembled WGS sequence"/>
</dbReference>
<keyword evidence="3" id="KW-1185">Reference proteome</keyword>
<feature type="chain" id="PRO_5008049935" description="Glycosyl-hydrolase 97 N-terminal domain-containing protein" evidence="1">
    <location>
        <begin position="22"/>
        <end position="95"/>
    </location>
</feature>
<evidence type="ECO:0000256" key="1">
    <source>
        <dbReference type="SAM" id="SignalP"/>
    </source>
</evidence>
<dbReference type="AlphaFoldDB" id="A0A176TGJ2"/>
<evidence type="ECO:0000313" key="3">
    <source>
        <dbReference type="Proteomes" id="UP000076923"/>
    </source>
</evidence>
<keyword evidence="1" id="KW-0732">Signal</keyword>
<proteinExistence type="predicted"/>
<dbReference type="STRING" id="1333662.LPB303_03040"/>
<sequence>MKNKKIVLLKILLLISFVSYSQTDIITINPKEVHQNVIFGGDNKLTIKAWAEGNTNSVSSKLFKDMDLLGGDKKNILLKTLNDTLLHLFCYKTPL</sequence>